<accession>A0AAV8UXB0</accession>
<dbReference type="Gene3D" id="2.60.40.1180">
    <property type="entry name" value="Golgi alpha-mannosidase II"/>
    <property type="match status" value="1"/>
</dbReference>
<evidence type="ECO:0000313" key="3">
    <source>
        <dbReference type="EMBL" id="KAJ8907219.1"/>
    </source>
</evidence>
<dbReference type="InterPro" id="IPR013780">
    <property type="entry name" value="Glyco_hydro_b"/>
</dbReference>
<keyword evidence="4" id="KW-1185">Reference proteome</keyword>
<sequence length="734" mass="83115">METDTDGTLGSELSSAVNSMDRVEGDREFVEDSKALDRLKDDVAFWKSKSEELEDEVSRLRVMLDGERKLRADSKRKKVVVVPVEHVRHTVRELLPSDLRACPEVAIDALMKGFTTRKDLSDLGDVCSHINQSRSYQIIESFFRVVVEVLDTKKEHLKQRDAQLSPEWYKEPWYVLQYNGNLRKSASFFDSLMDYLEKLGFRNLLLHSRTALPADEIPHGVGDDYSEFVEKASRRGFRVATEAVLSETSVDHSWFRTAVNGSQRYADYYVQVNGREKINEFVRDGDVVCTYRDPDGLVQQLVCSHPGIDRTHGIWVAIQGKTYQFFRDSYPDRVKLNLRNPLLLEEIFRLLGEEFSAGTLGKRFSKVDKWLLHRSSPVDGVGDESHALVALFKSLIRHLCPIGIVLPDAAKAEDLLASFAGMRTTIARNQCSSEGDLVGAHGLRGALFHMILMENIAPFWRVLSKMPQLPPGASWTNFLEHNEAYDMFLHPIGVRERILESFPSKQLQIRKQSHQYAGRLMDCLDKNQRRLAGAIFCLYVTPGAPSIFSGLELGKSSGTQYAQEQKVLRCELLRSSGFMADEEDCYEIRDLHRAPLTEEDIQQADFAHSSVIQLIQRLNQLSMKCSALSSNQAYPIETTQLQVVCLIRADKESVVLCLANVSCQPRSCKIPKWQINRYTDSPNTSQGLVHDLLTNDYLSLELEDGIYNLTLSPHQCLVLDMRGRGGDSSEGPLI</sequence>
<dbReference type="PANTHER" id="PTHR10357:SF219">
    <property type="entry name" value="MALTOSE ALPHA-D-GLUCOSYLTRANSFERASE"/>
    <property type="match status" value="1"/>
</dbReference>
<dbReference type="GO" id="GO:0005975">
    <property type="term" value="P:carbohydrate metabolic process"/>
    <property type="evidence" value="ECO:0007669"/>
    <property type="project" value="InterPro"/>
</dbReference>
<feature type="region of interest" description="Disordered" evidence="2">
    <location>
        <begin position="1"/>
        <end position="24"/>
    </location>
</feature>
<evidence type="ECO:0000313" key="4">
    <source>
        <dbReference type="Proteomes" id="UP001157974"/>
    </source>
</evidence>
<dbReference type="Gene3D" id="3.20.20.80">
    <property type="entry name" value="Glycosidases"/>
    <property type="match status" value="1"/>
</dbReference>
<name>A0AAV8UXB0_9RHOD</name>
<comment type="caution">
    <text evidence="3">The sequence shown here is derived from an EMBL/GenBank/DDBJ whole genome shotgun (WGS) entry which is preliminary data.</text>
</comment>
<feature type="coiled-coil region" evidence="1">
    <location>
        <begin position="36"/>
        <end position="70"/>
    </location>
</feature>
<protein>
    <submittedName>
        <fullName evidence="3">Uncharacterized protein</fullName>
    </submittedName>
</protein>
<dbReference type="InterPro" id="IPR017853">
    <property type="entry name" value="GH"/>
</dbReference>
<proteinExistence type="predicted"/>
<organism evidence="3 4">
    <name type="scientific">Rhodosorus marinus</name>
    <dbReference type="NCBI Taxonomy" id="101924"/>
    <lineage>
        <taxon>Eukaryota</taxon>
        <taxon>Rhodophyta</taxon>
        <taxon>Stylonematophyceae</taxon>
        <taxon>Stylonematales</taxon>
        <taxon>Stylonemataceae</taxon>
        <taxon>Rhodosorus</taxon>
    </lineage>
</organism>
<gene>
    <name evidence="3" type="ORF">NDN08_003700</name>
</gene>
<evidence type="ECO:0000256" key="2">
    <source>
        <dbReference type="SAM" id="MobiDB-lite"/>
    </source>
</evidence>
<keyword evidence="1" id="KW-0175">Coiled coil</keyword>
<dbReference type="EMBL" id="JAMWBK010000003">
    <property type="protein sequence ID" value="KAJ8907219.1"/>
    <property type="molecule type" value="Genomic_DNA"/>
</dbReference>
<dbReference type="AlphaFoldDB" id="A0AAV8UXB0"/>
<dbReference type="SUPFAM" id="SSF51445">
    <property type="entry name" value="(Trans)glycosidases"/>
    <property type="match status" value="1"/>
</dbReference>
<feature type="compositionally biased region" description="Polar residues" evidence="2">
    <location>
        <begin position="1"/>
        <end position="18"/>
    </location>
</feature>
<reference evidence="3 4" key="1">
    <citation type="journal article" date="2023" name="Nat. Commun.">
        <title>Origin of minicircular mitochondrial genomes in red algae.</title>
        <authorList>
            <person name="Lee Y."/>
            <person name="Cho C.H."/>
            <person name="Lee Y.M."/>
            <person name="Park S.I."/>
            <person name="Yang J.H."/>
            <person name="West J.A."/>
            <person name="Bhattacharya D."/>
            <person name="Yoon H.S."/>
        </authorList>
    </citation>
    <scope>NUCLEOTIDE SEQUENCE [LARGE SCALE GENOMIC DNA]</scope>
    <source>
        <strain evidence="3 4">CCMP1338</strain>
        <tissue evidence="3">Whole cell</tissue>
    </source>
</reference>
<dbReference type="Proteomes" id="UP001157974">
    <property type="component" value="Unassembled WGS sequence"/>
</dbReference>
<evidence type="ECO:0000256" key="1">
    <source>
        <dbReference type="SAM" id="Coils"/>
    </source>
</evidence>
<dbReference type="PANTHER" id="PTHR10357">
    <property type="entry name" value="ALPHA-AMYLASE FAMILY MEMBER"/>
    <property type="match status" value="1"/>
</dbReference>